<dbReference type="InterPro" id="IPR043504">
    <property type="entry name" value="Peptidase_S1_PA_chymotrypsin"/>
</dbReference>
<evidence type="ECO:0000256" key="3">
    <source>
        <dbReference type="ARBA" id="ARBA00022801"/>
    </source>
</evidence>
<evidence type="ECO:0000313" key="7">
    <source>
        <dbReference type="EMBL" id="UOO95557.1"/>
    </source>
</evidence>
<dbReference type="KEGG" id="hdo:MUK72_02325"/>
<dbReference type="InterPro" id="IPR009003">
    <property type="entry name" value="Peptidase_S1_PA"/>
</dbReference>
<dbReference type="InterPro" id="IPR001478">
    <property type="entry name" value="PDZ"/>
</dbReference>
<dbReference type="GO" id="GO:0004252">
    <property type="term" value="F:serine-type endopeptidase activity"/>
    <property type="evidence" value="ECO:0007669"/>
    <property type="project" value="InterPro"/>
</dbReference>
<dbReference type="EMBL" id="CP095005">
    <property type="protein sequence ID" value="UOO95557.1"/>
    <property type="molecule type" value="Genomic_DNA"/>
</dbReference>
<evidence type="ECO:0000259" key="5">
    <source>
        <dbReference type="PROSITE" id="PS50106"/>
    </source>
</evidence>
<evidence type="ECO:0000313" key="9">
    <source>
        <dbReference type="Proteomes" id="UP001500962"/>
    </source>
</evidence>
<accession>A0AAV3SKU3</accession>
<reference evidence="7" key="2">
    <citation type="submission" date="2022-04" db="EMBL/GenBank/DDBJ databases">
        <title>Sequencing and genomic assembly of Halococcus dombrowskii.</title>
        <authorList>
            <person name="Lim S.W."/>
            <person name="MacLea K.S."/>
        </authorList>
    </citation>
    <scope>NUCLEOTIDE SEQUENCE</scope>
    <source>
        <strain evidence="7">H4</strain>
    </source>
</reference>
<feature type="compositionally biased region" description="Low complexity" evidence="4">
    <location>
        <begin position="33"/>
        <end position="52"/>
    </location>
</feature>
<name>A0AAV3SKU3_HALDO</name>
<dbReference type="Pfam" id="PF13180">
    <property type="entry name" value="PDZ_2"/>
    <property type="match status" value="1"/>
</dbReference>
<proteinExistence type="inferred from homology"/>
<dbReference type="PRINTS" id="PR00834">
    <property type="entry name" value="PROTEASES2C"/>
</dbReference>
<dbReference type="InterPro" id="IPR051201">
    <property type="entry name" value="Chloro_Bact_Ser_Proteases"/>
</dbReference>
<feature type="region of interest" description="Disordered" evidence="4">
    <location>
        <begin position="29"/>
        <end position="61"/>
    </location>
</feature>
<dbReference type="GeneID" id="71760647"/>
<dbReference type="SUPFAM" id="SSF50494">
    <property type="entry name" value="Trypsin-like serine proteases"/>
    <property type="match status" value="1"/>
</dbReference>
<dbReference type="PANTHER" id="PTHR43343">
    <property type="entry name" value="PEPTIDASE S12"/>
    <property type="match status" value="1"/>
</dbReference>
<evidence type="ECO:0000313" key="6">
    <source>
        <dbReference type="EMBL" id="GAA0473465.1"/>
    </source>
</evidence>
<dbReference type="Pfam" id="PF13365">
    <property type="entry name" value="Trypsin_2"/>
    <property type="match status" value="1"/>
</dbReference>
<comment type="similarity">
    <text evidence="1">Belongs to the peptidase S1C family.</text>
</comment>
<dbReference type="Proteomes" id="UP000830542">
    <property type="component" value="Chromosome"/>
</dbReference>
<dbReference type="SMART" id="SM00228">
    <property type="entry name" value="PDZ"/>
    <property type="match status" value="1"/>
</dbReference>
<sequence length="364" mass="37475">MSQRTTRRRYLGALGATLAASLAGCSGVLGDENTTNRSSTTTGTPSGNATNASRSSPSPYTQVYRDTIGSVVLISVTSRSGRGGQGSGFVFRGDHVVTNAHVVSDASDVQVRFSKGQWRSASVVGTDPSSDLAVVEVRNKPQYAEPLSLVRSEPAIGTEAVAIGNPYGFEGSVTSGLVSGVDRSIPAPNGYRIPDAIQTGAPVNPGNSGGPLVDLDGRVIGVISSGGGENLAFAISAALVERVVPSLIGNGEYEHAYMGVGLQTVTPNLADRVGLDRPRGVAVTQVSQDGPSDGTLRQGDVIVGLGGEKIAGRQQLSSYLALQASPGDTIDVTVLRNGERRTLSLTLGSRPEQPGAFERTPESG</sequence>
<dbReference type="EMBL" id="BAAADN010000062">
    <property type="protein sequence ID" value="GAA0473465.1"/>
    <property type="molecule type" value="Genomic_DNA"/>
</dbReference>
<feature type="domain" description="PDZ" evidence="5">
    <location>
        <begin position="250"/>
        <end position="327"/>
    </location>
</feature>
<dbReference type="GO" id="GO:0006508">
    <property type="term" value="P:proteolysis"/>
    <property type="evidence" value="ECO:0007669"/>
    <property type="project" value="UniProtKB-KW"/>
</dbReference>
<dbReference type="AlphaFoldDB" id="A0AAV3SKU3"/>
<reference evidence="6" key="3">
    <citation type="submission" date="2023-12" db="EMBL/GenBank/DDBJ databases">
        <authorList>
            <person name="Sun Q."/>
            <person name="Inoue M."/>
        </authorList>
    </citation>
    <scope>NUCLEOTIDE SEQUENCE</scope>
    <source>
        <strain evidence="6">JCM 12289</strain>
    </source>
</reference>
<dbReference type="PANTHER" id="PTHR43343:SF3">
    <property type="entry name" value="PROTEASE DO-LIKE 8, CHLOROPLASTIC"/>
    <property type="match status" value="1"/>
</dbReference>
<keyword evidence="2" id="KW-0645">Protease</keyword>
<dbReference type="Gene3D" id="2.30.42.10">
    <property type="match status" value="1"/>
</dbReference>
<dbReference type="InterPro" id="IPR036034">
    <property type="entry name" value="PDZ_sf"/>
</dbReference>
<keyword evidence="8" id="KW-1185">Reference proteome</keyword>
<dbReference type="Proteomes" id="UP001500962">
    <property type="component" value="Unassembled WGS sequence"/>
</dbReference>
<gene>
    <name evidence="6" type="ORF">GCM10008985_32750</name>
    <name evidence="7" type="ORF">MUK72_02325</name>
</gene>
<keyword evidence="3" id="KW-0378">Hydrolase</keyword>
<dbReference type="SUPFAM" id="SSF50156">
    <property type="entry name" value="PDZ domain-like"/>
    <property type="match status" value="1"/>
</dbReference>
<organism evidence="6 9">
    <name type="scientific">Halococcus dombrowskii</name>
    <dbReference type="NCBI Taxonomy" id="179637"/>
    <lineage>
        <taxon>Archaea</taxon>
        <taxon>Methanobacteriati</taxon>
        <taxon>Methanobacteriota</taxon>
        <taxon>Stenosarchaea group</taxon>
        <taxon>Halobacteria</taxon>
        <taxon>Halobacteriales</taxon>
        <taxon>Halococcaceae</taxon>
        <taxon>Halococcus</taxon>
    </lineage>
</organism>
<dbReference type="InterPro" id="IPR001940">
    <property type="entry name" value="Peptidase_S1C"/>
</dbReference>
<evidence type="ECO:0000256" key="2">
    <source>
        <dbReference type="ARBA" id="ARBA00022670"/>
    </source>
</evidence>
<evidence type="ECO:0000313" key="8">
    <source>
        <dbReference type="Proteomes" id="UP000830542"/>
    </source>
</evidence>
<evidence type="ECO:0000256" key="4">
    <source>
        <dbReference type="SAM" id="MobiDB-lite"/>
    </source>
</evidence>
<protein>
    <submittedName>
        <fullName evidence="6">Trypsin-like peptidase domain-containing protein</fullName>
    </submittedName>
</protein>
<dbReference type="Gene3D" id="2.40.10.10">
    <property type="entry name" value="Trypsin-like serine proteases"/>
    <property type="match status" value="2"/>
</dbReference>
<reference evidence="6" key="1">
    <citation type="journal article" date="2014" name="Int. J. Syst. Evol. Microbiol.">
        <title>Complete genome sequence of Corynebacterium casei LMG S-19264T (=DSM 44701T), isolated from a smear-ripened cheese.</title>
        <authorList>
            <consortium name="US DOE Joint Genome Institute (JGI-PGF)"/>
            <person name="Walter F."/>
            <person name="Albersmeier A."/>
            <person name="Kalinowski J."/>
            <person name="Ruckert C."/>
        </authorList>
    </citation>
    <scope>NUCLEOTIDE SEQUENCE</scope>
    <source>
        <strain evidence="6">JCM 12289</strain>
    </source>
</reference>
<dbReference type="PROSITE" id="PS51257">
    <property type="entry name" value="PROKAR_LIPOPROTEIN"/>
    <property type="match status" value="1"/>
</dbReference>
<dbReference type="RefSeq" id="WP_244703438.1">
    <property type="nucleotide sequence ID" value="NZ_BAAADN010000062.1"/>
</dbReference>
<evidence type="ECO:0000256" key="1">
    <source>
        <dbReference type="ARBA" id="ARBA00010541"/>
    </source>
</evidence>
<dbReference type="PROSITE" id="PS50106">
    <property type="entry name" value="PDZ"/>
    <property type="match status" value="1"/>
</dbReference>